<dbReference type="AlphaFoldDB" id="A0A858R8S0"/>
<dbReference type="EMBL" id="CP051775">
    <property type="protein sequence ID" value="QJE73771.1"/>
    <property type="molecule type" value="Genomic_DNA"/>
</dbReference>
<dbReference type="KEGG" id="acru:HHL28_12305"/>
<gene>
    <name evidence="1" type="ORF">HHL28_12305</name>
</gene>
<proteinExistence type="predicted"/>
<keyword evidence="2" id="KW-1185">Reference proteome</keyword>
<organism evidence="1 2">
    <name type="scientific">Aerophototrophica crusticola</name>
    <dbReference type="NCBI Taxonomy" id="1709002"/>
    <lineage>
        <taxon>Bacteria</taxon>
        <taxon>Pseudomonadati</taxon>
        <taxon>Pseudomonadota</taxon>
        <taxon>Alphaproteobacteria</taxon>
        <taxon>Rhodospirillales</taxon>
        <taxon>Rhodospirillaceae</taxon>
        <taxon>Aerophototrophica</taxon>
    </lineage>
</organism>
<reference evidence="1" key="1">
    <citation type="submission" date="2020-04" db="EMBL/GenBank/DDBJ databases">
        <title>A desert anoxygenic phototrophic bacterium fixes CO2 using RubisCO under aerobic conditions.</title>
        <authorList>
            <person name="Tang K."/>
        </authorList>
    </citation>
    <scope>NUCLEOTIDE SEQUENCE [LARGE SCALE GENOMIC DNA]</scope>
    <source>
        <strain evidence="1">MIMtkB3</strain>
    </source>
</reference>
<dbReference type="Proteomes" id="UP000501891">
    <property type="component" value="Chromosome"/>
</dbReference>
<accession>A0A858R8S0</accession>
<evidence type="ECO:0000313" key="1">
    <source>
        <dbReference type="EMBL" id="QJE73771.1"/>
    </source>
</evidence>
<name>A0A858R8S0_9PROT</name>
<evidence type="ECO:0000313" key="2">
    <source>
        <dbReference type="Proteomes" id="UP000501891"/>
    </source>
</evidence>
<sequence length="191" mass="20299">MYHAEALPTMIDFLRGIGMAVEVGAEGAADGFLPGINIHGGVIHVDPETLVGSGDLLHEAGHIAIVPRRFWPRLNKDLHADMLAAFAAEPGPTPDPAIAEATSNDEVMAQAWSYAAALAMGVSPESIFFPGSYRVGPYEGTHPMLAWLERGTHLGPLALARAGMAGYPALFSFMGHNGLAPFPTMARWVQE</sequence>
<protein>
    <submittedName>
        <fullName evidence="1">Uncharacterized protein</fullName>
    </submittedName>
</protein>